<evidence type="ECO:0008006" key="4">
    <source>
        <dbReference type="Google" id="ProtNLM"/>
    </source>
</evidence>
<feature type="region of interest" description="Disordered" evidence="1">
    <location>
        <begin position="96"/>
        <end position="134"/>
    </location>
</feature>
<dbReference type="AlphaFoldDB" id="A0A4U6QLW8"/>
<gene>
    <name evidence="2" type="ORF">FDO65_07130</name>
</gene>
<evidence type="ECO:0000256" key="1">
    <source>
        <dbReference type="SAM" id="MobiDB-lite"/>
    </source>
</evidence>
<accession>A0A4U6QLW8</accession>
<organism evidence="2 3">
    <name type="scientific">Nakamurella flava</name>
    <dbReference type="NCBI Taxonomy" id="2576308"/>
    <lineage>
        <taxon>Bacteria</taxon>
        <taxon>Bacillati</taxon>
        <taxon>Actinomycetota</taxon>
        <taxon>Actinomycetes</taxon>
        <taxon>Nakamurellales</taxon>
        <taxon>Nakamurellaceae</taxon>
        <taxon>Nakamurella</taxon>
    </lineage>
</organism>
<evidence type="ECO:0000313" key="3">
    <source>
        <dbReference type="Proteomes" id="UP000306985"/>
    </source>
</evidence>
<evidence type="ECO:0000313" key="2">
    <source>
        <dbReference type="EMBL" id="TKV61361.1"/>
    </source>
</evidence>
<keyword evidence="3" id="KW-1185">Reference proteome</keyword>
<dbReference type="Proteomes" id="UP000306985">
    <property type="component" value="Unassembled WGS sequence"/>
</dbReference>
<sequence length="346" mass="36461">MRDPHHLHRHYALPGHLRVVERGPDAVQIGIDPPARVVLRGAPAHAAQVLRNLTGHRPLADVLATFADDPSDVAVWVDLVAELSALGLVVEVPPGTAAPASDQQGSPQRSAPRDPESVESASLTTRLGAPTARRVVRSRADSRITLLGPPTVHGPLRTILLQAGLGSVVLDATAGAAHRRRGRPPAADLVVLGAIDVLDLGLAATLTRDRVPHLGVVAGIGRVVVGPLVLPGRTSCLACAHRHRVDADPEWPTVLRSLLDRRSPTPAAVTVAMATALAAAQILDHVDHLRCPGTVDGTLEWNVGEATPRRRTWVPHPTCGCRDLLDPPANATRFAGADGATVTMER</sequence>
<reference evidence="2 3" key="1">
    <citation type="submission" date="2019-05" db="EMBL/GenBank/DDBJ databases">
        <title>Nakamurella sp. N5BH11, whole genome shotgun sequence.</title>
        <authorList>
            <person name="Tuo L."/>
        </authorList>
    </citation>
    <scope>NUCLEOTIDE SEQUENCE [LARGE SCALE GENOMIC DNA]</scope>
    <source>
        <strain evidence="2 3">N5BH11</strain>
    </source>
</reference>
<comment type="caution">
    <text evidence="2">The sequence shown here is derived from an EMBL/GenBank/DDBJ whole genome shotgun (WGS) entry which is preliminary data.</text>
</comment>
<dbReference type="OrthoDB" id="4426339at2"/>
<name>A0A4U6QLW8_9ACTN</name>
<dbReference type="EMBL" id="SZZH01000001">
    <property type="protein sequence ID" value="TKV61361.1"/>
    <property type="molecule type" value="Genomic_DNA"/>
</dbReference>
<protein>
    <recommendedName>
        <fullName evidence="4">TOMM leader peptide-binding protein</fullName>
    </recommendedName>
</protein>
<dbReference type="Gene3D" id="3.40.50.720">
    <property type="entry name" value="NAD(P)-binding Rossmann-like Domain"/>
    <property type="match status" value="1"/>
</dbReference>
<proteinExistence type="predicted"/>